<evidence type="ECO:0000256" key="1">
    <source>
        <dbReference type="SAM" id="MobiDB-lite"/>
    </source>
</evidence>
<feature type="compositionally biased region" description="Low complexity" evidence="1">
    <location>
        <begin position="48"/>
        <end position="59"/>
    </location>
</feature>
<dbReference type="EMBL" id="HBUE01112123">
    <property type="protein sequence ID" value="CAG6489290.1"/>
    <property type="molecule type" value="Transcribed_RNA"/>
</dbReference>
<evidence type="ECO:0000313" key="2">
    <source>
        <dbReference type="EMBL" id="CAG6560924.1"/>
    </source>
</evidence>
<sequence>MKCAQSSKRSLDNEDRITTPQTDSAKTQKNRCLEKIPQTQPAEAVKRSTPLSPGSLSSPQDASKLNPNVSISTLPGRSDTLDDPLYQISNGLCKVDFDRLIKQRLQQPPPGRSTLSTAASTDSTSTIRMYRIDFDRLIRERLNAVDQLNARTGQREPKFSIFRNVELIAQSSQNDRNATP</sequence>
<feature type="compositionally biased region" description="Polar residues" evidence="1">
    <location>
        <begin position="18"/>
        <end position="27"/>
    </location>
</feature>
<dbReference type="EMBL" id="HBUE01159706">
    <property type="protein sequence ID" value="CAG6509538.1"/>
    <property type="molecule type" value="Transcribed_RNA"/>
</dbReference>
<dbReference type="EMBL" id="HBUE01159705">
    <property type="protein sequence ID" value="CAG6509537.1"/>
    <property type="molecule type" value="Transcribed_RNA"/>
</dbReference>
<name>A0A8D8IUJ2_CULPI</name>
<dbReference type="EMBL" id="HBUE01264848">
    <property type="protein sequence ID" value="CAG6560923.1"/>
    <property type="molecule type" value="Transcribed_RNA"/>
</dbReference>
<protein>
    <submittedName>
        <fullName evidence="2">(northern house mosquito) hypothetical protein</fullName>
    </submittedName>
</protein>
<dbReference type="EMBL" id="HBUE01112124">
    <property type="protein sequence ID" value="CAG6489291.1"/>
    <property type="molecule type" value="Transcribed_RNA"/>
</dbReference>
<feature type="compositionally biased region" description="Polar residues" evidence="1">
    <location>
        <begin position="60"/>
        <end position="75"/>
    </location>
</feature>
<accession>A0A8D8IUJ2</accession>
<dbReference type="AlphaFoldDB" id="A0A8D8IUJ2"/>
<feature type="region of interest" description="Disordered" evidence="1">
    <location>
        <begin position="1"/>
        <end position="79"/>
    </location>
</feature>
<proteinExistence type="predicted"/>
<dbReference type="EMBL" id="HBUE01264849">
    <property type="protein sequence ID" value="CAG6560924.1"/>
    <property type="molecule type" value="Transcribed_RNA"/>
</dbReference>
<reference evidence="2" key="1">
    <citation type="submission" date="2021-05" db="EMBL/GenBank/DDBJ databases">
        <authorList>
            <person name="Alioto T."/>
            <person name="Alioto T."/>
            <person name="Gomez Garrido J."/>
        </authorList>
    </citation>
    <scope>NUCLEOTIDE SEQUENCE</scope>
</reference>
<organism evidence="2">
    <name type="scientific">Culex pipiens</name>
    <name type="common">House mosquito</name>
    <dbReference type="NCBI Taxonomy" id="7175"/>
    <lineage>
        <taxon>Eukaryota</taxon>
        <taxon>Metazoa</taxon>
        <taxon>Ecdysozoa</taxon>
        <taxon>Arthropoda</taxon>
        <taxon>Hexapoda</taxon>
        <taxon>Insecta</taxon>
        <taxon>Pterygota</taxon>
        <taxon>Neoptera</taxon>
        <taxon>Endopterygota</taxon>
        <taxon>Diptera</taxon>
        <taxon>Nematocera</taxon>
        <taxon>Culicoidea</taxon>
        <taxon>Culicidae</taxon>
        <taxon>Culicinae</taxon>
        <taxon>Culicini</taxon>
        <taxon>Culex</taxon>
        <taxon>Culex</taxon>
    </lineage>
</organism>